<feature type="binding site" evidence="8">
    <location>
        <position position="54"/>
    </location>
    <ligand>
        <name>Fe cation</name>
        <dbReference type="ChEBI" id="CHEBI:24875"/>
        <label>1</label>
    </ligand>
</feature>
<evidence type="ECO:0000256" key="2">
    <source>
        <dbReference type="ARBA" id="ARBA00022688"/>
    </source>
</evidence>
<name>A0A3L8SH02_CHLGU</name>
<feature type="binding site" evidence="8">
    <location>
        <position position="87"/>
    </location>
    <ligand>
        <name>Fe cation</name>
        <dbReference type="ChEBI" id="CHEBI:24875"/>
        <label>1</label>
    </ligand>
</feature>
<keyword evidence="6 8" id="KW-0503">Monooxygenase</keyword>
<keyword evidence="7 8" id="KW-0472">Membrane</keyword>
<evidence type="ECO:0000256" key="1">
    <source>
        <dbReference type="ARBA" id="ARBA00004749"/>
    </source>
</evidence>
<dbReference type="SUPFAM" id="SSF47240">
    <property type="entry name" value="Ferritin-like"/>
    <property type="match status" value="1"/>
</dbReference>
<keyword evidence="10" id="KW-1185">Reference proteome</keyword>
<dbReference type="GO" id="GO:0005634">
    <property type="term" value="C:nucleus"/>
    <property type="evidence" value="ECO:0007669"/>
    <property type="project" value="TreeGrafter"/>
</dbReference>
<dbReference type="InterPro" id="IPR011566">
    <property type="entry name" value="Ubq_synth_Coq7"/>
</dbReference>
<comment type="subunit">
    <text evidence="8">Component of a multi-subunit COQ enzyme complex, composed of at least COQ3, COQ4, COQ5, COQ6, COQ7 and COQ9. Interacts with ADCK4 and COQ6. Interacts with COQ9.</text>
</comment>
<dbReference type="HAMAP" id="MF_01658">
    <property type="entry name" value="COQ7"/>
    <property type="match status" value="1"/>
</dbReference>
<keyword evidence="8" id="KW-0999">Mitochondrion inner membrane</keyword>
<comment type="catalytic activity">
    <reaction evidence="8">
        <text>a 5-methoxy-2-methyl-3-(all-trans-polyprenyl)benzene-1,4-diol + AH2 + O2 = a 3-demethylubiquinol + A + H2O</text>
        <dbReference type="Rhea" id="RHEA:50908"/>
        <dbReference type="Rhea" id="RHEA-COMP:10859"/>
        <dbReference type="Rhea" id="RHEA-COMP:10914"/>
        <dbReference type="ChEBI" id="CHEBI:13193"/>
        <dbReference type="ChEBI" id="CHEBI:15377"/>
        <dbReference type="ChEBI" id="CHEBI:15379"/>
        <dbReference type="ChEBI" id="CHEBI:17499"/>
        <dbReference type="ChEBI" id="CHEBI:84167"/>
        <dbReference type="ChEBI" id="CHEBI:84422"/>
        <dbReference type="EC" id="1.14.99.60"/>
    </reaction>
</comment>
<dbReference type="Proteomes" id="UP000276834">
    <property type="component" value="Unassembled WGS sequence"/>
</dbReference>
<feature type="binding site" evidence="8">
    <location>
        <position position="175"/>
    </location>
    <ligand>
        <name>Fe cation</name>
        <dbReference type="ChEBI" id="CHEBI:24875"/>
        <label>2</label>
    </ligand>
</feature>
<keyword evidence="2 8" id="KW-0831">Ubiquinone biosynthesis</keyword>
<keyword evidence="4 8" id="KW-0560">Oxidoreductase</keyword>
<dbReference type="AlphaFoldDB" id="A0A3L8SH02"/>
<evidence type="ECO:0000256" key="8">
    <source>
        <dbReference type="HAMAP-Rule" id="MF_03194"/>
    </source>
</evidence>
<dbReference type="GO" id="GO:0016709">
    <property type="term" value="F:oxidoreductase activity, acting on paired donors, with incorporation or reduction of molecular oxygen, NAD(P)H as one donor, and incorporation of one atom of oxygen"/>
    <property type="evidence" value="ECO:0007669"/>
    <property type="project" value="UniProtKB-UniRule"/>
</dbReference>
<evidence type="ECO:0000256" key="4">
    <source>
        <dbReference type="ARBA" id="ARBA00023002"/>
    </source>
</evidence>
<proteinExistence type="inferred from homology"/>
<evidence type="ECO:0000313" key="9">
    <source>
        <dbReference type="EMBL" id="RLW01566.1"/>
    </source>
</evidence>
<dbReference type="PANTHER" id="PTHR11237">
    <property type="entry name" value="COENZYME Q10 BIOSYNTHESIS PROTEIN 7"/>
    <property type="match status" value="1"/>
</dbReference>
<accession>A0A3L8SH02</accession>
<dbReference type="InterPro" id="IPR009078">
    <property type="entry name" value="Ferritin-like_SF"/>
</dbReference>
<comment type="pathway">
    <text evidence="1 8">Cofactor biosynthesis; ubiquinone biosynthesis.</text>
</comment>
<comment type="function">
    <text evidence="8">Catalyzes the hydroxylation of 2-polyprenyl-3-methyl-6-methoxy-1,4-benzoquinol (DMQH2) during ubiquinone biosynthesis. Has also a structural role in the COQ enzyme complex, stabilizing other COQ polypeptides. Involved in lifespan determination in a ubiquinone-independent manner.</text>
</comment>
<dbReference type="GO" id="GO:0046872">
    <property type="term" value="F:metal ion binding"/>
    <property type="evidence" value="ECO:0007669"/>
    <property type="project" value="UniProtKB-KW"/>
</dbReference>
<comment type="similarity">
    <text evidence="8">Belongs to the COQ7 family.</text>
</comment>
<dbReference type="EMBL" id="QUSF01000022">
    <property type="protein sequence ID" value="RLW01566.1"/>
    <property type="molecule type" value="Genomic_DNA"/>
</dbReference>
<dbReference type="CDD" id="cd01042">
    <property type="entry name" value="DMQH"/>
    <property type="match status" value="1"/>
</dbReference>
<evidence type="ECO:0000256" key="6">
    <source>
        <dbReference type="ARBA" id="ARBA00023033"/>
    </source>
</evidence>
<dbReference type="GO" id="GO:0008340">
    <property type="term" value="P:determination of adult lifespan"/>
    <property type="evidence" value="ECO:0007669"/>
    <property type="project" value="TreeGrafter"/>
</dbReference>
<comment type="subcellular location">
    <subcellularLocation>
        <location evidence="8">Mitochondrion inner membrane</location>
        <topology evidence="8">Peripheral membrane protein</topology>
        <orientation evidence="8">Matrix side</orientation>
    </subcellularLocation>
</comment>
<feature type="binding site" evidence="8">
    <location>
        <position position="172"/>
    </location>
    <ligand>
        <name>Fe cation</name>
        <dbReference type="ChEBI" id="CHEBI:24875"/>
        <label>2</label>
    </ligand>
</feature>
<dbReference type="PANTHER" id="PTHR11237:SF4">
    <property type="entry name" value="5-DEMETHOXYUBIQUINONE HYDROXYLASE, MITOCHONDRIAL"/>
    <property type="match status" value="1"/>
</dbReference>
<dbReference type="OrthoDB" id="275371at2759"/>
<dbReference type="GO" id="GO:0006744">
    <property type="term" value="P:ubiquinone biosynthetic process"/>
    <property type="evidence" value="ECO:0007669"/>
    <property type="project" value="UniProtKB-UniRule"/>
</dbReference>
<dbReference type="GO" id="GO:0031314">
    <property type="term" value="C:extrinsic component of mitochondrial inner membrane"/>
    <property type="evidence" value="ECO:0007669"/>
    <property type="project" value="UniProtKB-UniRule"/>
</dbReference>
<gene>
    <name evidence="8" type="primary">COQ7</name>
    <name evidence="9" type="ORF">DV515_00007938</name>
</gene>
<comment type="caution">
    <text evidence="9">The sequence shown here is derived from an EMBL/GenBank/DDBJ whole genome shotgun (WGS) entry which is preliminary data.</text>
</comment>
<organism evidence="9 10">
    <name type="scientific">Chloebia gouldiae</name>
    <name type="common">Gouldian finch</name>
    <name type="synonym">Erythrura gouldiae</name>
    <dbReference type="NCBI Taxonomy" id="44316"/>
    <lineage>
        <taxon>Eukaryota</taxon>
        <taxon>Metazoa</taxon>
        <taxon>Chordata</taxon>
        <taxon>Craniata</taxon>
        <taxon>Vertebrata</taxon>
        <taxon>Euteleostomi</taxon>
        <taxon>Archelosauria</taxon>
        <taxon>Archosauria</taxon>
        <taxon>Dinosauria</taxon>
        <taxon>Saurischia</taxon>
        <taxon>Theropoda</taxon>
        <taxon>Coelurosauria</taxon>
        <taxon>Aves</taxon>
        <taxon>Neognathae</taxon>
        <taxon>Neoaves</taxon>
        <taxon>Telluraves</taxon>
        <taxon>Australaves</taxon>
        <taxon>Passeriformes</taxon>
        <taxon>Passeroidea</taxon>
        <taxon>Passeridae</taxon>
        <taxon>Chloebia</taxon>
    </lineage>
</organism>
<evidence type="ECO:0000256" key="5">
    <source>
        <dbReference type="ARBA" id="ARBA00023004"/>
    </source>
</evidence>
<feature type="binding site" evidence="8">
    <location>
        <position position="84"/>
    </location>
    <ligand>
        <name>Fe cation</name>
        <dbReference type="ChEBI" id="CHEBI:24875"/>
        <label>1</label>
    </ligand>
</feature>
<dbReference type="InterPro" id="IPR012347">
    <property type="entry name" value="Ferritin-like"/>
</dbReference>
<evidence type="ECO:0000256" key="7">
    <source>
        <dbReference type="ARBA" id="ARBA00023136"/>
    </source>
</evidence>
<reference evidence="9 10" key="1">
    <citation type="journal article" date="2018" name="Proc. R. Soc. B">
        <title>A non-coding region near Follistatin controls head colour polymorphism in the Gouldian finch.</title>
        <authorList>
            <person name="Toomey M.B."/>
            <person name="Marques C.I."/>
            <person name="Andrade P."/>
            <person name="Araujo P.M."/>
            <person name="Sabatino S."/>
            <person name="Gazda M.A."/>
            <person name="Afonso S."/>
            <person name="Lopes R.J."/>
            <person name="Corbo J.C."/>
            <person name="Carneiro M."/>
        </authorList>
    </citation>
    <scope>NUCLEOTIDE SEQUENCE [LARGE SCALE GENOMIC DNA]</scope>
    <source>
        <strain evidence="9">Red01</strain>
        <tissue evidence="9">Muscle</tissue>
    </source>
</reference>
<feature type="binding site" evidence="8">
    <location>
        <position position="136"/>
    </location>
    <ligand>
        <name>Fe cation</name>
        <dbReference type="ChEBI" id="CHEBI:24875"/>
        <label>2</label>
    </ligand>
</feature>
<sequence length="266" mass="29416">MAAAALRRSEPLLLRRAGVRAAPGGAAPLRTRSSRAGTDQPVIERILRVDHAGEFGANRIYAGQMAVLGRSSVGPLIQQMWNQEKEHLKKFNELMVAYRVRPTVLLPFWNIAGFVLGAGSALLGKKGAMACTVAVEESISEHYNNQIRTLIEKDPEKYKELLQVIKQFRDDEQEHHDIGLEHDAEAVSRMLSTSLFCFEDSHTTWMQSCNIFIRKNLVTFLIITVAINCDTKAYGGDLAPTPKLLRVGDEGNDGAGRGWQVGQSLC</sequence>
<dbReference type="UniPathway" id="UPA00232"/>
<dbReference type="GO" id="GO:0010468">
    <property type="term" value="P:regulation of gene expression"/>
    <property type="evidence" value="ECO:0007669"/>
    <property type="project" value="TreeGrafter"/>
</dbReference>
<dbReference type="STRING" id="44316.ENSEGOP00005008299"/>
<protein>
    <recommendedName>
        <fullName evidence="8">5-demethoxyubiquinone hydroxylase, mitochondrial</fullName>
        <shortName evidence="8">DMQ hydroxylase</shortName>
        <ecNumber evidence="8">1.14.99.60</ecNumber>
    </recommendedName>
    <alternativeName>
        <fullName evidence="8">Timing protein clk-1 homolog</fullName>
    </alternativeName>
    <alternativeName>
        <fullName evidence="8">Ubiquinone biosynthesis monooxygenase COQ7</fullName>
    </alternativeName>
</protein>
<evidence type="ECO:0000313" key="10">
    <source>
        <dbReference type="Proteomes" id="UP000276834"/>
    </source>
</evidence>
<comment type="cofactor">
    <cofactor evidence="8">
        <name>Fe cation</name>
        <dbReference type="ChEBI" id="CHEBI:24875"/>
    </cofactor>
    <text evidence="8">Binds 2 iron ions per subunit.</text>
</comment>
<keyword evidence="5 8" id="KW-0408">Iron</keyword>
<feature type="binding site" evidence="8">
    <location>
        <position position="84"/>
    </location>
    <ligand>
        <name>Fe cation</name>
        <dbReference type="ChEBI" id="CHEBI:24875"/>
        <label>2</label>
    </ligand>
</feature>
<dbReference type="GO" id="GO:2000377">
    <property type="term" value="P:regulation of reactive oxygen species metabolic process"/>
    <property type="evidence" value="ECO:0007669"/>
    <property type="project" value="TreeGrafter"/>
</dbReference>
<dbReference type="EC" id="1.14.99.60" evidence="8"/>
<dbReference type="Gene3D" id="1.20.1260.10">
    <property type="match status" value="1"/>
</dbReference>
<dbReference type="GO" id="GO:0008682">
    <property type="term" value="F:3-demethoxyubiquinol 3-hydroxylase activity"/>
    <property type="evidence" value="ECO:0007669"/>
    <property type="project" value="UniProtKB-EC"/>
</dbReference>
<keyword evidence="3 8" id="KW-0479">Metal-binding</keyword>
<feature type="binding site" evidence="8">
    <location>
        <position position="172"/>
    </location>
    <ligand>
        <name>Fe cation</name>
        <dbReference type="ChEBI" id="CHEBI:24875"/>
        <label>1</label>
    </ligand>
</feature>
<keyword evidence="8" id="KW-0496">Mitochondrion</keyword>
<evidence type="ECO:0000256" key="3">
    <source>
        <dbReference type="ARBA" id="ARBA00022723"/>
    </source>
</evidence>
<dbReference type="Pfam" id="PF03232">
    <property type="entry name" value="COQ7"/>
    <property type="match status" value="1"/>
</dbReference>